<name>A0ACA9MQN6_9GLOM</name>
<evidence type="ECO:0000313" key="2">
    <source>
        <dbReference type="Proteomes" id="UP000789525"/>
    </source>
</evidence>
<keyword evidence="2" id="KW-1185">Reference proteome</keyword>
<proteinExistence type="predicted"/>
<comment type="caution">
    <text evidence="1">The sequence shown here is derived from an EMBL/GenBank/DDBJ whole genome shotgun (WGS) entry which is preliminary data.</text>
</comment>
<sequence length="280" mass="30729">MIVVSRRVQNGDSIDLVSPTPSSVSTKYDIANSNDGLDLTDALILTFSILIALFLYVIIIAIIFLYLRDRNRRRDYKENFDSKGVQTDLATNFISSRRESLNSQSSSRSAASSTTSSKIRKSSDSTKKHVSIQTTPQASTIIPMPHETQNLVESVTEITKPNSTQKPRRIVPQPAAVIPPPKPYPMNPPPKCPSVLPQECPVIIISPPRNSLQLTDENNQQNEKFADTDIDDQQISKTDIPPSTFASTSTAVAMPSSALIKNTTISSYTGYTGKGKARVF</sequence>
<dbReference type="EMBL" id="CAJVPT010014597">
    <property type="protein sequence ID" value="CAG8605830.1"/>
    <property type="molecule type" value="Genomic_DNA"/>
</dbReference>
<dbReference type="Proteomes" id="UP000789525">
    <property type="component" value="Unassembled WGS sequence"/>
</dbReference>
<protein>
    <submittedName>
        <fullName evidence="1">926_t:CDS:1</fullName>
    </submittedName>
</protein>
<accession>A0ACA9MQN6</accession>
<evidence type="ECO:0000313" key="1">
    <source>
        <dbReference type="EMBL" id="CAG8605830.1"/>
    </source>
</evidence>
<gene>
    <name evidence="1" type="ORF">ACOLOM_LOCUS6848</name>
</gene>
<organism evidence="1 2">
    <name type="scientific">Acaulospora colombiana</name>
    <dbReference type="NCBI Taxonomy" id="27376"/>
    <lineage>
        <taxon>Eukaryota</taxon>
        <taxon>Fungi</taxon>
        <taxon>Fungi incertae sedis</taxon>
        <taxon>Mucoromycota</taxon>
        <taxon>Glomeromycotina</taxon>
        <taxon>Glomeromycetes</taxon>
        <taxon>Diversisporales</taxon>
        <taxon>Acaulosporaceae</taxon>
        <taxon>Acaulospora</taxon>
    </lineage>
</organism>
<reference evidence="1" key="1">
    <citation type="submission" date="2021-06" db="EMBL/GenBank/DDBJ databases">
        <authorList>
            <person name="Kallberg Y."/>
            <person name="Tangrot J."/>
            <person name="Rosling A."/>
        </authorList>
    </citation>
    <scope>NUCLEOTIDE SEQUENCE</scope>
    <source>
        <strain evidence="1">CL356</strain>
    </source>
</reference>